<evidence type="ECO:0000313" key="12">
    <source>
        <dbReference type="Proteomes" id="UP001597459"/>
    </source>
</evidence>
<feature type="compositionally biased region" description="Acidic residues" evidence="8">
    <location>
        <begin position="561"/>
        <end position="570"/>
    </location>
</feature>
<evidence type="ECO:0000259" key="10">
    <source>
        <dbReference type="SMART" id="SM00245"/>
    </source>
</evidence>
<evidence type="ECO:0000256" key="2">
    <source>
        <dbReference type="ARBA" id="ARBA00008524"/>
    </source>
</evidence>
<dbReference type="PANTHER" id="PTHR43253">
    <property type="entry name" value="TRICORN PROTEASE HOMOLOG 2-RELATED"/>
    <property type="match status" value="1"/>
</dbReference>
<dbReference type="Pfam" id="PF07676">
    <property type="entry name" value="PD40"/>
    <property type="match status" value="1"/>
</dbReference>
<dbReference type="Proteomes" id="UP001597459">
    <property type="component" value="Unassembled WGS sequence"/>
</dbReference>
<protein>
    <recommendedName>
        <fullName evidence="7">Tricorn protease homolog</fullName>
        <ecNumber evidence="7">3.4.21.-</ecNumber>
    </recommendedName>
</protein>
<dbReference type="Gene3D" id="2.120.10.30">
    <property type="entry name" value="TolB, C-terminal domain"/>
    <property type="match status" value="2"/>
</dbReference>
<proteinExistence type="inferred from homology"/>
<dbReference type="InterPro" id="IPR029045">
    <property type="entry name" value="ClpP/crotonase-like_dom_sf"/>
</dbReference>
<sequence length="1079" mass="122708">MKKLLAFLTLLVISVGQSKVLAQETPQWMRYPVISPDGKKIAFSYKGDIYVVNSAGGRAVQLTTNMAHDYRPVWSHDAQKIAFSSDRHGNFDVYIMDAEGGNVQRLTHHSANDYVSDFSVDNKKVYYTSTRLDTPVSIMFPSRTLSEIYSVSVQGGREQQFLAVPSEHMKWNATGDQFLFENIKGYEDQWRKHHTSSITRDIVLYDTNQKAYKKIANWEGEERNPVWNGQTGIYFLSEKGGSFNIWKKDINSNTYGTQITEHTTHPVRFLSASKSGVLCYGYDGEIYTYQNGSSKKVNITIKSDQPNNLYEFINAGRITDFDVSPNGKEVAFIARGEVFVTSITYKTTKQITKTSGMERRVQFSPDGKSLVYDSERDGSWNIYKATIGRKEDTYFYNSLLINEEVLVATDQETFQPLFSPDGKEVAFLENRTTLKVVNLASKEIRTVLDGTYNYSYVDGDQYFTWSPDSKWLLVEFFEFERWNSDIGLVKASGTEKPINLTKSGYSNTRAKFAMDGALVYWETDKQGFRSHGSWGSHGDVYGIFLTQKAYDTFLQSKEETELEKEEDTSEKEEGKDKKENKKKKKDKEDKEEKVRPIVVEKEGLHDRKLRLTIHSSFLGDYLLNEKADQLVYLSNFEKGFDLWTTKFKEKETKLLAKLNGSGSKLQFDKKQEHVFLINKGSLQKIAVKDGSKKSIGADATMSLSKAKERAYMFEHAWRQLREKFYVQDLHGVDWDMYKKEYEKYLPSINNGYDFAEMLSELLGEINASHTGAGYRRRAKKADKTASLGCFYDETYTGNGVKIAEIITGSPLQQKESKITAGTIIEKINGETITANTNFYALLNRKEGKRTLLACYNPTSKERWSEVVKPVSLYKESQLAYKRWVKSRAAAVEKLSGGRLGYVHVKGMNSASFREVFEKALGEFHTKEGLIVDTRFNGGGWLHDDLVTFLGGKVYMTFEPRGQKNMGGEPIWKWTKPSCVLMSESNYSDAHMFPYTYKALGVGKLIGMPVPGTGTAVWWDTMVDGQTTFGIPQVGMRGIIDNKLLENNQLMPDIQVDNVYEKALSGEDQQLEAAVKELLK</sequence>
<keyword evidence="4 7" id="KW-0645">Protease</keyword>
<dbReference type="Gene3D" id="2.30.42.10">
    <property type="match status" value="1"/>
</dbReference>
<feature type="signal peptide" evidence="9">
    <location>
        <begin position="1"/>
        <end position="22"/>
    </location>
</feature>
<evidence type="ECO:0000256" key="4">
    <source>
        <dbReference type="ARBA" id="ARBA00022670"/>
    </source>
</evidence>
<comment type="caution">
    <text evidence="11">The sequence shown here is derived from an EMBL/GenBank/DDBJ whole genome shotgun (WGS) entry which is preliminary data.</text>
</comment>
<dbReference type="SUPFAM" id="SSF69304">
    <property type="entry name" value="Tricorn protease N-terminal domain"/>
    <property type="match status" value="1"/>
</dbReference>
<dbReference type="Gene3D" id="3.90.226.10">
    <property type="entry name" value="2-enoyl-CoA Hydratase, Chain A, domain 1"/>
    <property type="match status" value="1"/>
</dbReference>
<keyword evidence="12" id="KW-1185">Reference proteome</keyword>
<comment type="function">
    <text evidence="7">Degrades oligopeptides.</text>
</comment>
<dbReference type="Pfam" id="PF14684">
    <property type="entry name" value="Tricorn_C1"/>
    <property type="match status" value="1"/>
</dbReference>
<reference evidence="12" key="1">
    <citation type="journal article" date="2019" name="Int. J. Syst. Evol. Microbiol.">
        <title>The Global Catalogue of Microorganisms (GCM) 10K type strain sequencing project: providing services to taxonomists for standard genome sequencing and annotation.</title>
        <authorList>
            <consortium name="The Broad Institute Genomics Platform"/>
            <consortium name="The Broad Institute Genome Sequencing Center for Infectious Disease"/>
            <person name="Wu L."/>
            <person name="Ma J."/>
        </authorList>
    </citation>
    <scope>NUCLEOTIDE SEQUENCE [LARGE SCALE GENOMIC DNA]</scope>
    <source>
        <strain evidence="12">KCTC 42423</strain>
    </source>
</reference>
<feature type="chain" id="PRO_5047266662" description="Tricorn protease homolog" evidence="9">
    <location>
        <begin position="23"/>
        <end position="1079"/>
    </location>
</feature>
<evidence type="ECO:0000256" key="3">
    <source>
        <dbReference type="ARBA" id="ARBA00022490"/>
    </source>
</evidence>
<dbReference type="InterPro" id="IPR028204">
    <property type="entry name" value="Tricorn_C1"/>
</dbReference>
<feature type="domain" description="Tail specific protease" evidence="10">
    <location>
        <begin position="859"/>
        <end position="1056"/>
    </location>
</feature>
<keyword evidence="3 7" id="KW-0963">Cytoplasm</keyword>
<dbReference type="SUPFAM" id="SSF50156">
    <property type="entry name" value="PDZ domain-like"/>
    <property type="match status" value="1"/>
</dbReference>
<evidence type="ECO:0000256" key="5">
    <source>
        <dbReference type="ARBA" id="ARBA00022801"/>
    </source>
</evidence>
<feature type="region of interest" description="Disordered" evidence="8">
    <location>
        <begin position="561"/>
        <end position="593"/>
    </location>
</feature>
<evidence type="ECO:0000256" key="9">
    <source>
        <dbReference type="SAM" id="SignalP"/>
    </source>
</evidence>
<dbReference type="EMBL" id="JBHULX010000002">
    <property type="protein sequence ID" value="MFD2589769.1"/>
    <property type="molecule type" value="Genomic_DNA"/>
</dbReference>
<accession>A0ABW5N3U2</accession>
<dbReference type="InterPro" id="IPR011659">
    <property type="entry name" value="WD40"/>
</dbReference>
<name>A0ABW5N3U2_9FLAO</name>
<dbReference type="InterPro" id="IPR012393">
    <property type="entry name" value="Tricorn_protease"/>
</dbReference>
<dbReference type="SMART" id="SM00245">
    <property type="entry name" value="TSPc"/>
    <property type="match status" value="1"/>
</dbReference>
<dbReference type="InterPro" id="IPR036034">
    <property type="entry name" value="PDZ_sf"/>
</dbReference>
<gene>
    <name evidence="11" type="ORF">ACFSTE_02935</name>
</gene>
<dbReference type="PANTHER" id="PTHR43253:SF1">
    <property type="entry name" value="TRICORN PROTEASE HOMOLOG 2-RELATED"/>
    <property type="match status" value="1"/>
</dbReference>
<dbReference type="InterPro" id="IPR011042">
    <property type="entry name" value="6-blade_b-propeller_TolB-like"/>
</dbReference>
<dbReference type="CDD" id="cd07562">
    <property type="entry name" value="Peptidase_S41_TRI"/>
    <property type="match status" value="1"/>
</dbReference>
<dbReference type="Pfam" id="PF03572">
    <property type="entry name" value="Peptidase_S41"/>
    <property type="match status" value="1"/>
</dbReference>
<dbReference type="SUPFAM" id="SSF82171">
    <property type="entry name" value="DPP6 N-terminal domain-like"/>
    <property type="match status" value="1"/>
</dbReference>
<evidence type="ECO:0000256" key="6">
    <source>
        <dbReference type="ARBA" id="ARBA00022825"/>
    </source>
</evidence>
<dbReference type="EC" id="3.4.21.-" evidence="7"/>
<keyword evidence="5 7" id="KW-0378">Hydrolase</keyword>
<evidence type="ECO:0000256" key="7">
    <source>
        <dbReference type="PIRNR" id="PIRNR036421"/>
    </source>
</evidence>
<dbReference type="SUPFAM" id="SSF52096">
    <property type="entry name" value="ClpP/crotonase"/>
    <property type="match status" value="1"/>
</dbReference>
<dbReference type="Pfam" id="PF26549">
    <property type="entry name" value="Tricorn_N"/>
    <property type="match status" value="1"/>
</dbReference>
<dbReference type="Gene3D" id="3.30.750.44">
    <property type="match status" value="1"/>
</dbReference>
<keyword evidence="6 7" id="KW-0720">Serine protease</keyword>
<dbReference type="PIRSF" id="PIRSF036421">
    <property type="entry name" value="Tricorn_protease"/>
    <property type="match status" value="1"/>
</dbReference>
<organism evidence="11 12">
    <name type="scientific">Aquimarina hainanensis</name>
    <dbReference type="NCBI Taxonomy" id="1578017"/>
    <lineage>
        <taxon>Bacteria</taxon>
        <taxon>Pseudomonadati</taxon>
        <taxon>Bacteroidota</taxon>
        <taxon>Flavobacteriia</taxon>
        <taxon>Flavobacteriales</taxon>
        <taxon>Flavobacteriaceae</taxon>
        <taxon>Aquimarina</taxon>
    </lineage>
</organism>
<dbReference type="InterPro" id="IPR005151">
    <property type="entry name" value="Tail-specific_protease"/>
</dbReference>
<comment type="similarity">
    <text evidence="2 7">Belongs to the peptidase S41B family.</text>
</comment>
<comment type="subcellular location">
    <subcellularLocation>
        <location evidence="1 7">Cytoplasm</location>
    </subcellularLocation>
</comment>
<evidence type="ECO:0000313" key="11">
    <source>
        <dbReference type="EMBL" id="MFD2589769.1"/>
    </source>
</evidence>
<evidence type="ECO:0000256" key="1">
    <source>
        <dbReference type="ARBA" id="ARBA00004496"/>
    </source>
</evidence>
<dbReference type="RefSeq" id="WP_378256335.1">
    <property type="nucleotide sequence ID" value="NZ_JBHSJV010000001.1"/>
</dbReference>
<dbReference type="Gene3D" id="2.120.10.60">
    <property type="entry name" value="Tricorn protease N-terminal domain"/>
    <property type="match status" value="1"/>
</dbReference>
<keyword evidence="9" id="KW-0732">Signal</keyword>
<evidence type="ECO:0000256" key="8">
    <source>
        <dbReference type="SAM" id="MobiDB-lite"/>
    </source>
</evidence>